<comment type="caution">
    <text evidence="3">The sequence shown here is derived from an EMBL/GenBank/DDBJ whole genome shotgun (WGS) entry which is preliminary data.</text>
</comment>
<dbReference type="Pfam" id="PF14351">
    <property type="entry name" value="DUF4401"/>
    <property type="match status" value="1"/>
</dbReference>
<dbReference type="EMBL" id="JBHUII010000004">
    <property type="protein sequence ID" value="MFD2205636.1"/>
    <property type="molecule type" value="Genomic_DNA"/>
</dbReference>
<proteinExistence type="predicted"/>
<keyword evidence="1" id="KW-0472">Membrane</keyword>
<organism evidence="3 4">
    <name type="scientific">Kiloniella antarctica</name>
    <dbReference type="NCBI Taxonomy" id="1550907"/>
    <lineage>
        <taxon>Bacteria</taxon>
        <taxon>Pseudomonadati</taxon>
        <taxon>Pseudomonadota</taxon>
        <taxon>Alphaproteobacteria</taxon>
        <taxon>Rhodospirillales</taxon>
        <taxon>Kiloniellaceae</taxon>
        <taxon>Kiloniella</taxon>
    </lineage>
</organism>
<protein>
    <submittedName>
        <fullName evidence="3">DUF4401 domain-containing protein</fullName>
    </submittedName>
</protein>
<keyword evidence="4" id="KW-1185">Reference proteome</keyword>
<evidence type="ECO:0000256" key="1">
    <source>
        <dbReference type="SAM" id="Phobius"/>
    </source>
</evidence>
<feature type="transmembrane region" description="Helical" evidence="1">
    <location>
        <begin position="282"/>
        <end position="311"/>
    </location>
</feature>
<keyword evidence="1" id="KW-0812">Transmembrane</keyword>
<dbReference type="RefSeq" id="WP_380250437.1">
    <property type="nucleotide sequence ID" value="NZ_JBHUII010000004.1"/>
</dbReference>
<accession>A0ABW5BLH1</accession>
<dbReference type="InterPro" id="IPR025513">
    <property type="entry name" value="DUF4401"/>
</dbReference>
<dbReference type="Proteomes" id="UP001597294">
    <property type="component" value="Unassembled WGS sequence"/>
</dbReference>
<evidence type="ECO:0000313" key="3">
    <source>
        <dbReference type="EMBL" id="MFD2205636.1"/>
    </source>
</evidence>
<feature type="transmembrane region" description="Helical" evidence="1">
    <location>
        <begin position="216"/>
        <end position="236"/>
    </location>
</feature>
<feature type="transmembrane region" description="Helical" evidence="1">
    <location>
        <begin position="347"/>
        <end position="364"/>
    </location>
</feature>
<feature type="transmembrane region" description="Helical" evidence="1">
    <location>
        <begin position="165"/>
        <end position="181"/>
    </location>
</feature>
<sequence>MPDLHNHAQRQDYTANDLLQILREKGLLKPETSPKNFILKQHQDPDLPFYQKILAGIGAFIASICFIGFLVVTDIISFNNEIEAMVWGAVFIGAAMSIYRVMGTNHSLKQSFFLQASFALIATGKLLFLFGATEWLGGDSWGINFAAFVITAVTYPIYRLSIERFLSSCFVLISILLNILWNDHHGLSKDILYNSFFALQLGAAAFLLINPKVRPGFIPIAQALVISLCASVIFLSSHAEFGYLDDRIIIMPFVVNVLLGLALIALIAWAAGGRENLKREPVLLSITGAVLLGLLSAPGAILAICLMIFGYARHERLYTLLGTLLLPVFLCLYYYNLDITLLQKSIVLISSGLVLLAGKFYLTLKGWDQDPKRLIERQQGDAKCV</sequence>
<feature type="transmembrane region" description="Helical" evidence="1">
    <location>
        <begin position="53"/>
        <end position="72"/>
    </location>
</feature>
<reference evidence="4" key="1">
    <citation type="journal article" date="2019" name="Int. J. Syst. Evol. Microbiol.">
        <title>The Global Catalogue of Microorganisms (GCM) 10K type strain sequencing project: providing services to taxonomists for standard genome sequencing and annotation.</title>
        <authorList>
            <consortium name="The Broad Institute Genomics Platform"/>
            <consortium name="The Broad Institute Genome Sequencing Center for Infectious Disease"/>
            <person name="Wu L."/>
            <person name="Ma J."/>
        </authorList>
    </citation>
    <scope>NUCLEOTIDE SEQUENCE [LARGE SCALE GENOMIC DNA]</scope>
    <source>
        <strain evidence="4">CGMCC 4.7192</strain>
    </source>
</reference>
<name>A0ABW5BLH1_9PROT</name>
<evidence type="ECO:0000259" key="2">
    <source>
        <dbReference type="Pfam" id="PF14351"/>
    </source>
</evidence>
<feature type="transmembrane region" description="Helical" evidence="1">
    <location>
        <begin position="113"/>
        <end position="135"/>
    </location>
</feature>
<evidence type="ECO:0000313" key="4">
    <source>
        <dbReference type="Proteomes" id="UP001597294"/>
    </source>
</evidence>
<feature type="transmembrane region" description="Helical" evidence="1">
    <location>
        <begin position="317"/>
        <end position="335"/>
    </location>
</feature>
<feature type="transmembrane region" description="Helical" evidence="1">
    <location>
        <begin position="193"/>
        <end position="209"/>
    </location>
</feature>
<gene>
    <name evidence="3" type="ORF">ACFSKO_08445</name>
</gene>
<feature type="domain" description="DUF4401" evidence="2">
    <location>
        <begin position="48"/>
        <end position="363"/>
    </location>
</feature>
<keyword evidence="1" id="KW-1133">Transmembrane helix</keyword>
<feature type="transmembrane region" description="Helical" evidence="1">
    <location>
        <begin position="141"/>
        <end position="158"/>
    </location>
</feature>
<feature type="transmembrane region" description="Helical" evidence="1">
    <location>
        <begin position="84"/>
        <end position="101"/>
    </location>
</feature>
<feature type="transmembrane region" description="Helical" evidence="1">
    <location>
        <begin position="248"/>
        <end position="270"/>
    </location>
</feature>